<name>A0A9W8WT78_9PLEO</name>
<dbReference type="Pfam" id="PF00069">
    <property type="entry name" value="Pkinase"/>
    <property type="match status" value="1"/>
</dbReference>
<dbReference type="PROSITE" id="PS50011">
    <property type="entry name" value="PROTEIN_KINASE_DOM"/>
    <property type="match status" value="1"/>
</dbReference>
<dbReference type="Proteomes" id="UP001140562">
    <property type="component" value="Unassembled WGS sequence"/>
</dbReference>
<accession>A0A9W8WT78</accession>
<proteinExistence type="inferred from homology"/>
<dbReference type="InterPro" id="IPR017441">
    <property type="entry name" value="Protein_kinase_ATP_BS"/>
</dbReference>
<evidence type="ECO:0000256" key="7">
    <source>
        <dbReference type="ARBA" id="ARBA00047899"/>
    </source>
</evidence>
<dbReference type="InterPro" id="IPR011009">
    <property type="entry name" value="Kinase-like_dom_sf"/>
</dbReference>
<evidence type="ECO:0000256" key="9">
    <source>
        <dbReference type="ARBA" id="ARBA00078109"/>
    </source>
</evidence>
<keyword evidence="14" id="KW-1185">Reference proteome</keyword>
<feature type="binding site" evidence="10">
    <location>
        <position position="182"/>
    </location>
    <ligand>
        <name>ATP</name>
        <dbReference type="ChEBI" id="CHEBI:30616"/>
    </ligand>
</feature>
<dbReference type="AlphaFoldDB" id="A0A9W8WT78"/>
<dbReference type="EC" id="2.7.11.1" evidence="1"/>
<evidence type="ECO:0000256" key="1">
    <source>
        <dbReference type="ARBA" id="ARBA00012513"/>
    </source>
</evidence>
<keyword evidence="5 13" id="KW-0418">Kinase</keyword>
<gene>
    <name evidence="13" type="primary">SAT4_2</name>
    <name evidence="13" type="ORF">N0V87_008312</name>
</gene>
<dbReference type="SMART" id="SM00220">
    <property type="entry name" value="S_TKc"/>
    <property type="match status" value="1"/>
</dbReference>
<dbReference type="PANTHER" id="PTHR24343">
    <property type="entry name" value="SERINE/THREONINE KINASE"/>
    <property type="match status" value="1"/>
</dbReference>
<comment type="caution">
    <text evidence="13">The sequence shown here is derived from an EMBL/GenBank/DDBJ whole genome shotgun (WGS) entry which is preliminary data.</text>
</comment>
<evidence type="ECO:0000313" key="14">
    <source>
        <dbReference type="Proteomes" id="UP001140562"/>
    </source>
</evidence>
<evidence type="ECO:0000256" key="5">
    <source>
        <dbReference type="ARBA" id="ARBA00022777"/>
    </source>
</evidence>
<evidence type="ECO:0000256" key="10">
    <source>
        <dbReference type="PROSITE-ProRule" id="PRU10141"/>
    </source>
</evidence>
<dbReference type="CDD" id="cd13994">
    <property type="entry name" value="STKc_HAL4_like"/>
    <property type="match status" value="1"/>
</dbReference>
<keyword evidence="4 10" id="KW-0547">Nucleotide-binding</keyword>
<comment type="catalytic activity">
    <reaction evidence="8">
        <text>L-seryl-[protein] + ATP = O-phospho-L-seryl-[protein] + ADP + H(+)</text>
        <dbReference type="Rhea" id="RHEA:17989"/>
        <dbReference type="Rhea" id="RHEA-COMP:9863"/>
        <dbReference type="Rhea" id="RHEA-COMP:11604"/>
        <dbReference type="ChEBI" id="CHEBI:15378"/>
        <dbReference type="ChEBI" id="CHEBI:29999"/>
        <dbReference type="ChEBI" id="CHEBI:30616"/>
        <dbReference type="ChEBI" id="CHEBI:83421"/>
        <dbReference type="ChEBI" id="CHEBI:456216"/>
        <dbReference type="EC" id="2.7.11.1"/>
    </reaction>
</comment>
<evidence type="ECO:0000259" key="12">
    <source>
        <dbReference type="PROSITE" id="PS50011"/>
    </source>
</evidence>
<evidence type="ECO:0000256" key="6">
    <source>
        <dbReference type="ARBA" id="ARBA00022840"/>
    </source>
</evidence>
<dbReference type="InterPro" id="IPR000719">
    <property type="entry name" value="Prot_kinase_dom"/>
</dbReference>
<evidence type="ECO:0000256" key="4">
    <source>
        <dbReference type="ARBA" id="ARBA00022741"/>
    </source>
</evidence>
<keyword evidence="6 10" id="KW-0067">ATP-binding</keyword>
<protein>
    <recommendedName>
        <fullName evidence="1">non-specific serine/threonine protein kinase</fullName>
        <ecNumber evidence="1">2.7.11.1</ecNumber>
    </recommendedName>
    <alternativeName>
        <fullName evidence="9">Halotolerance protein 4</fullName>
    </alternativeName>
</protein>
<dbReference type="PROSITE" id="PS00108">
    <property type="entry name" value="PROTEIN_KINASE_ST"/>
    <property type="match status" value="1"/>
</dbReference>
<dbReference type="GO" id="GO:0030003">
    <property type="term" value="P:intracellular monoatomic cation homeostasis"/>
    <property type="evidence" value="ECO:0007669"/>
    <property type="project" value="TreeGrafter"/>
</dbReference>
<dbReference type="Gene3D" id="1.10.510.10">
    <property type="entry name" value="Transferase(Phosphotransferase) domain 1"/>
    <property type="match status" value="1"/>
</dbReference>
<comment type="similarity">
    <text evidence="11">Belongs to the protein kinase superfamily.</text>
</comment>
<dbReference type="OrthoDB" id="6513151at2759"/>
<evidence type="ECO:0000256" key="2">
    <source>
        <dbReference type="ARBA" id="ARBA00022527"/>
    </source>
</evidence>
<dbReference type="GO" id="GO:0004674">
    <property type="term" value="F:protein serine/threonine kinase activity"/>
    <property type="evidence" value="ECO:0007669"/>
    <property type="project" value="UniProtKB-KW"/>
</dbReference>
<comment type="catalytic activity">
    <reaction evidence="7">
        <text>L-threonyl-[protein] + ATP = O-phospho-L-threonyl-[protein] + ADP + H(+)</text>
        <dbReference type="Rhea" id="RHEA:46608"/>
        <dbReference type="Rhea" id="RHEA-COMP:11060"/>
        <dbReference type="Rhea" id="RHEA-COMP:11605"/>
        <dbReference type="ChEBI" id="CHEBI:15378"/>
        <dbReference type="ChEBI" id="CHEBI:30013"/>
        <dbReference type="ChEBI" id="CHEBI:30616"/>
        <dbReference type="ChEBI" id="CHEBI:61977"/>
        <dbReference type="ChEBI" id="CHEBI:456216"/>
        <dbReference type="EC" id="2.7.11.1"/>
    </reaction>
</comment>
<sequence>MVAKSINASSAASNLLPPTTAPASIATPCLQPKTDFYESVKRRDVKKKVTDKAIASNPLSLQPAYSVESENTASLGTWLQKEEVECHKHSINSIRCRGKSFSMMRHLKEQQMLHLASNWIKRLRKEKEDSNDKQISANPAQTLAQKYGKCGHLLGWGAFGTVRIAYKMDEKDPKSEQLFAVKELKQRPGEPLRRYYKRLTAEFCISSSLHHQNVIATLDLLQDAKGVYCQIMEYCSGGDLHTVILTAGQLKEEEADCFFKQLIRGVRYLHGTGVAHRDLKPENILLTQRGTIKITDFGNAECFQTAWEINAHMSAGVCGSAPYIAPEEYAGKDFDPRAVDVWACGVIYMAMRTGEHLWRVARIGKDASFERYVEDRRTEGGYEPIERLRRVSLQ</sequence>
<keyword evidence="2 11" id="KW-0723">Serine/threonine-protein kinase</keyword>
<evidence type="ECO:0000256" key="11">
    <source>
        <dbReference type="RuleBase" id="RU000304"/>
    </source>
</evidence>
<feature type="domain" description="Protein kinase" evidence="12">
    <location>
        <begin position="148"/>
        <end position="394"/>
    </location>
</feature>
<evidence type="ECO:0000256" key="8">
    <source>
        <dbReference type="ARBA" id="ARBA00048679"/>
    </source>
</evidence>
<dbReference type="FunFam" id="1.10.510.10:FF:000183">
    <property type="entry name" value="Serine/threonine-protein kinase hal4"/>
    <property type="match status" value="1"/>
</dbReference>
<evidence type="ECO:0000256" key="3">
    <source>
        <dbReference type="ARBA" id="ARBA00022679"/>
    </source>
</evidence>
<organism evidence="13 14">
    <name type="scientific">Didymella glomerata</name>
    <dbReference type="NCBI Taxonomy" id="749621"/>
    <lineage>
        <taxon>Eukaryota</taxon>
        <taxon>Fungi</taxon>
        <taxon>Dikarya</taxon>
        <taxon>Ascomycota</taxon>
        <taxon>Pezizomycotina</taxon>
        <taxon>Dothideomycetes</taxon>
        <taxon>Pleosporomycetidae</taxon>
        <taxon>Pleosporales</taxon>
        <taxon>Pleosporineae</taxon>
        <taxon>Didymellaceae</taxon>
        <taxon>Didymella</taxon>
    </lineage>
</organism>
<dbReference type="PANTHER" id="PTHR24343:SF558">
    <property type="entry name" value="PROTEIN KINASE DOMAIN-CONTAINING PROTEIN"/>
    <property type="match status" value="1"/>
</dbReference>
<dbReference type="PROSITE" id="PS00107">
    <property type="entry name" value="PROTEIN_KINASE_ATP"/>
    <property type="match status" value="1"/>
</dbReference>
<dbReference type="InterPro" id="IPR008271">
    <property type="entry name" value="Ser/Thr_kinase_AS"/>
</dbReference>
<evidence type="ECO:0000313" key="13">
    <source>
        <dbReference type="EMBL" id="KAJ4332503.1"/>
    </source>
</evidence>
<keyword evidence="3" id="KW-0808">Transferase</keyword>
<dbReference type="SUPFAM" id="SSF56112">
    <property type="entry name" value="Protein kinase-like (PK-like)"/>
    <property type="match status" value="1"/>
</dbReference>
<dbReference type="GO" id="GO:0005524">
    <property type="term" value="F:ATP binding"/>
    <property type="evidence" value="ECO:0007669"/>
    <property type="project" value="UniProtKB-UniRule"/>
</dbReference>
<dbReference type="EMBL" id="JAPEUV010000116">
    <property type="protein sequence ID" value="KAJ4332503.1"/>
    <property type="molecule type" value="Genomic_DNA"/>
</dbReference>
<dbReference type="GO" id="GO:0005829">
    <property type="term" value="C:cytosol"/>
    <property type="evidence" value="ECO:0007669"/>
    <property type="project" value="TreeGrafter"/>
</dbReference>
<reference evidence="13" key="1">
    <citation type="submission" date="2022-10" db="EMBL/GenBank/DDBJ databases">
        <title>Tapping the CABI collections for fungal endophytes: first genome assemblies for Collariella, Neodidymelliopsis, Ascochyta clinopodiicola, Didymella pomorum, Didymosphaeria variabile, Neocosmospora piperis and Neocucurbitaria cava.</title>
        <authorList>
            <person name="Hill R."/>
        </authorList>
    </citation>
    <scope>NUCLEOTIDE SEQUENCE</scope>
    <source>
        <strain evidence="13">IMI 360193</strain>
    </source>
</reference>